<accession>A0A3L6ZPC2</accession>
<gene>
    <name evidence="1" type="ORF">D9V29_11765</name>
</gene>
<protein>
    <submittedName>
        <fullName evidence="1">Uncharacterized protein</fullName>
    </submittedName>
</protein>
<reference evidence="1 2" key="1">
    <citation type="submission" date="2018-10" db="EMBL/GenBank/DDBJ databases">
        <authorList>
            <person name="Li J."/>
        </authorList>
    </citation>
    <scope>NUCLEOTIDE SEQUENCE [LARGE SCALE GENOMIC DNA]</scope>
    <source>
        <strain evidence="1 2">CCTCC AB209002</strain>
    </source>
</reference>
<dbReference type="EMBL" id="RCUV01000013">
    <property type="protein sequence ID" value="RLP69391.1"/>
    <property type="molecule type" value="Genomic_DNA"/>
</dbReference>
<organism evidence="1 2">
    <name type="scientific">Mycetocola manganoxydans</name>
    <dbReference type="NCBI Taxonomy" id="699879"/>
    <lineage>
        <taxon>Bacteria</taxon>
        <taxon>Bacillati</taxon>
        <taxon>Actinomycetota</taxon>
        <taxon>Actinomycetes</taxon>
        <taxon>Micrococcales</taxon>
        <taxon>Microbacteriaceae</taxon>
        <taxon>Mycetocola</taxon>
    </lineage>
</organism>
<dbReference type="Proteomes" id="UP000270299">
    <property type="component" value="Unassembled WGS sequence"/>
</dbReference>
<sequence length="74" mass="8025">MRVAQNIEFREPAIPGVNIPRGAVESANQVVLNFGNGLPLAVSQAYQWRVHIDHELIDSYSFFVPGPPAGPVLG</sequence>
<comment type="caution">
    <text evidence="1">The sequence shown here is derived from an EMBL/GenBank/DDBJ whole genome shotgun (WGS) entry which is preliminary data.</text>
</comment>
<evidence type="ECO:0000313" key="2">
    <source>
        <dbReference type="Proteomes" id="UP000270299"/>
    </source>
</evidence>
<evidence type="ECO:0000313" key="1">
    <source>
        <dbReference type="EMBL" id="RLP69391.1"/>
    </source>
</evidence>
<keyword evidence="2" id="KW-1185">Reference proteome</keyword>
<dbReference type="AlphaFoldDB" id="A0A3L6ZPC2"/>
<proteinExistence type="predicted"/>
<name>A0A3L6ZPC2_9MICO</name>